<dbReference type="OrthoDB" id="1736715at2759"/>
<dbReference type="GO" id="GO:0006355">
    <property type="term" value="P:regulation of DNA-templated transcription"/>
    <property type="evidence" value="ECO:0007669"/>
    <property type="project" value="InterPro"/>
</dbReference>
<dbReference type="GO" id="GO:0009725">
    <property type="term" value="P:response to hormone"/>
    <property type="evidence" value="ECO:0007669"/>
    <property type="project" value="InterPro"/>
</dbReference>
<accession>S8CLW1</accession>
<dbReference type="EMBL" id="AUSU01002768">
    <property type="protein sequence ID" value="EPS68139.1"/>
    <property type="molecule type" value="Genomic_DNA"/>
</dbReference>
<dbReference type="Gene3D" id="3.10.20.90">
    <property type="entry name" value="Phosphatidylinositol 3-kinase Catalytic Subunit, Chain A, domain 1"/>
    <property type="match status" value="1"/>
</dbReference>
<organism evidence="2 3">
    <name type="scientific">Genlisea aurea</name>
    <dbReference type="NCBI Taxonomy" id="192259"/>
    <lineage>
        <taxon>Eukaryota</taxon>
        <taxon>Viridiplantae</taxon>
        <taxon>Streptophyta</taxon>
        <taxon>Embryophyta</taxon>
        <taxon>Tracheophyta</taxon>
        <taxon>Spermatophyta</taxon>
        <taxon>Magnoliopsida</taxon>
        <taxon>eudicotyledons</taxon>
        <taxon>Gunneridae</taxon>
        <taxon>Pentapetalae</taxon>
        <taxon>asterids</taxon>
        <taxon>lamiids</taxon>
        <taxon>Lamiales</taxon>
        <taxon>Lentibulariaceae</taxon>
        <taxon>Genlisea</taxon>
    </lineage>
</organism>
<evidence type="ECO:0000313" key="2">
    <source>
        <dbReference type="EMBL" id="EPS68139.1"/>
    </source>
</evidence>
<dbReference type="Proteomes" id="UP000015453">
    <property type="component" value="Unassembled WGS sequence"/>
</dbReference>
<dbReference type="PANTHER" id="PTHR31384:SF79">
    <property type="entry name" value="AUXIN RESPONSE FACTOR 2"/>
    <property type="match status" value="1"/>
</dbReference>
<comment type="caution">
    <text evidence="2">The sequence shown here is derived from an EMBL/GenBank/DDBJ whole genome shotgun (WGS) entry which is preliminary data.</text>
</comment>
<sequence>MASNNKQVHKQGSALGRSVDLSKFADYEELISELDALFDFDGELVAKNKSWLIVYTDDEDDMMLVGDDPWEFTVNDFVDREFCNMARKIVILSRETPQLNLVSKIAEISSSVTAKDAE</sequence>
<evidence type="ECO:0000259" key="1">
    <source>
        <dbReference type="PROSITE" id="PS51745"/>
    </source>
</evidence>
<dbReference type="InterPro" id="IPR044835">
    <property type="entry name" value="ARF_plant"/>
</dbReference>
<dbReference type="PROSITE" id="PS51745">
    <property type="entry name" value="PB1"/>
    <property type="match status" value="1"/>
</dbReference>
<proteinExistence type="predicted"/>
<evidence type="ECO:0000313" key="3">
    <source>
        <dbReference type="Proteomes" id="UP000015453"/>
    </source>
</evidence>
<name>S8CLW1_9LAMI</name>
<feature type="domain" description="PB1" evidence="1">
    <location>
        <begin position="3"/>
        <end position="96"/>
    </location>
</feature>
<keyword evidence="3" id="KW-1185">Reference proteome</keyword>
<dbReference type="SUPFAM" id="SSF54277">
    <property type="entry name" value="CAD &amp; PB1 domains"/>
    <property type="match status" value="1"/>
</dbReference>
<dbReference type="GO" id="GO:0003677">
    <property type="term" value="F:DNA binding"/>
    <property type="evidence" value="ECO:0007669"/>
    <property type="project" value="InterPro"/>
</dbReference>
<reference evidence="2 3" key="1">
    <citation type="journal article" date="2013" name="BMC Genomics">
        <title>The miniature genome of a carnivorous plant Genlisea aurea contains a low number of genes and short non-coding sequences.</title>
        <authorList>
            <person name="Leushkin E.V."/>
            <person name="Sutormin R.A."/>
            <person name="Nabieva E.R."/>
            <person name="Penin A.A."/>
            <person name="Kondrashov A.S."/>
            <person name="Logacheva M.D."/>
        </authorList>
    </citation>
    <scope>NUCLEOTIDE SEQUENCE [LARGE SCALE GENOMIC DNA]</scope>
</reference>
<dbReference type="InterPro" id="IPR053793">
    <property type="entry name" value="PB1-like"/>
</dbReference>
<dbReference type="PANTHER" id="PTHR31384">
    <property type="entry name" value="AUXIN RESPONSE FACTOR 4-RELATED"/>
    <property type="match status" value="1"/>
</dbReference>
<dbReference type="AlphaFoldDB" id="S8CLW1"/>
<gene>
    <name evidence="2" type="ORF">M569_06634</name>
</gene>
<protein>
    <recommendedName>
        <fullName evidence="1">PB1 domain-containing protein</fullName>
    </recommendedName>
</protein>